<dbReference type="InterPro" id="IPR011040">
    <property type="entry name" value="Sialidase"/>
</dbReference>
<dbReference type="Proteomes" id="UP000320735">
    <property type="component" value="Unassembled WGS sequence"/>
</dbReference>
<proteinExistence type="predicted"/>
<protein>
    <recommendedName>
        <fullName evidence="1">Sialidase domain-containing protein</fullName>
    </recommendedName>
</protein>
<evidence type="ECO:0000259" key="1">
    <source>
        <dbReference type="Pfam" id="PF13088"/>
    </source>
</evidence>
<evidence type="ECO:0000313" key="2">
    <source>
        <dbReference type="EMBL" id="TWU12115.1"/>
    </source>
</evidence>
<dbReference type="InterPro" id="IPR036278">
    <property type="entry name" value="Sialidase_sf"/>
</dbReference>
<sequence length="130" mass="14914">MIVERKDGVLWMLARTRRGIMETFSKDDGHTWSTPVDPPEIRHPNARFHFRRLASGRILLVKHGDRIDAHDGRFKLSAWLSDDEGKSWKGGLVIEDRQGVSYPDGFQAPDGTIYISYDRYRATDGEILLT</sequence>
<dbReference type="PANTHER" id="PTHR43752">
    <property type="entry name" value="BNR/ASP-BOX REPEAT FAMILY PROTEIN"/>
    <property type="match status" value="1"/>
</dbReference>
<feature type="domain" description="Sialidase" evidence="1">
    <location>
        <begin position="2"/>
        <end position="115"/>
    </location>
</feature>
<dbReference type="PANTHER" id="PTHR43752:SF2">
    <property type="entry name" value="BNR_ASP-BOX REPEAT FAMILY PROTEIN"/>
    <property type="match status" value="1"/>
</dbReference>
<evidence type="ECO:0000313" key="3">
    <source>
        <dbReference type="Proteomes" id="UP000320735"/>
    </source>
</evidence>
<dbReference type="Gene3D" id="2.120.10.10">
    <property type="match status" value="1"/>
</dbReference>
<name>A0A5C6BJ66_9PLAN</name>
<dbReference type="CDD" id="cd15482">
    <property type="entry name" value="Sialidase_non-viral"/>
    <property type="match status" value="1"/>
</dbReference>
<reference evidence="2 3" key="1">
    <citation type="submission" date="2019-02" db="EMBL/GenBank/DDBJ databases">
        <title>Deep-cultivation of Planctomycetes and their phenomic and genomic characterization uncovers novel biology.</title>
        <authorList>
            <person name="Wiegand S."/>
            <person name="Jogler M."/>
            <person name="Boedeker C."/>
            <person name="Pinto D."/>
            <person name="Vollmers J."/>
            <person name="Rivas-Marin E."/>
            <person name="Kohn T."/>
            <person name="Peeters S.H."/>
            <person name="Heuer A."/>
            <person name="Rast P."/>
            <person name="Oberbeckmann S."/>
            <person name="Bunk B."/>
            <person name="Jeske O."/>
            <person name="Meyerdierks A."/>
            <person name="Storesund J.E."/>
            <person name="Kallscheuer N."/>
            <person name="Luecker S."/>
            <person name="Lage O.M."/>
            <person name="Pohl T."/>
            <person name="Merkel B.J."/>
            <person name="Hornburger P."/>
            <person name="Mueller R.-W."/>
            <person name="Bruemmer F."/>
            <person name="Labrenz M."/>
            <person name="Spormann A.M."/>
            <person name="Op Den Camp H."/>
            <person name="Overmann J."/>
            <person name="Amann R."/>
            <person name="Jetten M.S.M."/>
            <person name="Mascher T."/>
            <person name="Medema M.H."/>
            <person name="Devos D.P."/>
            <person name="Kaster A.-K."/>
            <person name="Ovreas L."/>
            <person name="Rohde M."/>
            <person name="Galperin M.Y."/>
            <person name="Jogler C."/>
        </authorList>
    </citation>
    <scope>NUCLEOTIDE SEQUENCE [LARGE SCALE GENOMIC DNA]</scope>
    <source>
        <strain evidence="2 3">CA54</strain>
    </source>
</reference>
<dbReference type="AlphaFoldDB" id="A0A5C6BJ66"/>
<dbReference type="SUPFAM" id="SSF50939">
    <property type="entry name" value="Sialidases"/>
    <property type="match status" value="1"/>
</dbReference>
<dbReference type="EMBL" id="SJPP01000001">
    <property type="protein sequence ID" value="TWU12115.1"/>
    <property type="molecule type" value="Genomic_DNA"/>
</dbReference>
<keyword evidence="3" id="KW-1185">Reference proteome</keyword>
<dbReference type="Pfam" id="PF13088">
    <property type="entry name" value="BNR_2"/>
    <property type="match status" value="1"/>
</dbReference>
<comment type="caution">
    <text evidence="2">The sequence shown here is derived from an EMBL/GenBank/DDBJ whole genome shotgun (WGS) entry which is preliminary data.</text>
</comment>
<gene>
    <name evidence="2" type="ORF">CA54_09330</name>
</gene>
<accession>A0A5C6BJ66</accession>
<organism evidence="2 3">
    <name type="scientific">Symmachiella macrocystis</name>
    <dbReference type="NCBI Taxonomy" id="2527985"/>
    <lineage>
        <taxon>Bacteria</taxon>
        <taxon>Pseudomonadati</taxon>
        <taxon>Planctomycetota</taxon>
        <taxon>Planctomycetia</taxon>
        <taxon>Planctomycetales</taxon>
        <taxon>Planctomycetaceae</taxon>
        <taxon>Symmachiella</taxon>
    </lineage>
</organism>